<reference evidence="1 2" key="1">
    <citation type="submission" date="2017-11" db="EMBL/GenBank/DDBJ databases">
        <title>Evolution of Phototrophy in the Chloroflexi Phylum Driven by Horizontal Gene Transfer.</title>
        <authorList>
            <person name="Ward L.M."/>
            <person name="Hemp J."/>
            <person name="Shih P.M."/>
            <person name="Mcglynn S.E."/>
            <person name="Fischer W."/>
        </authorList>
    </citation>
    <scope>NUCLEOTIDE SEQUENCE [LARGE SCALE GENOMIC DNA]</scope>
    <source>
        <strain evidence="1">JP3_7</strain>
    </source>
</reference>
<dbReference type="Proteomes" id="UP000230790">
    <property type="component" value="Unassembled WGS sequence"/>
</dbReference>
<gene>
    <name evidence="1" type="ORF">CUN48_04810</name>
</gene>
<proteinExistence type="predicted"/>
<sequence>MAGDAFLGRWRVTEYVFDDLGALVGVNYQQRELERLAESRIRVTQRCRPDAMLAQHPMAAFAGEWVFDLALEGRVRRYLGPDVVGAAVRWGSDAMTGRGVWPRFGHNFVSWSVMVTPRRQLTGGRFFRAGACVAHIIGVGQALTPIDEPAGYPSLDLAARPESLAHEWRGARTRFDADGDCLGEEPLARCYHANGWREDDWPVEWTACGDDLRVAGFGLDAVARRVGPSFELEGALADGAHISMLEVLDAATRTLVGIHRVIEAERLQRVAVIRLSAVVEGE</sequence>
<accession>A0A2M8QEI2</accession>
<evidence type="ECO:0000313" key="1">
    <source>
        <dbReference type="EMBL" id="PJF48210.1"/>
    </source>
</evidence>
<comment type="caution">
    <text evidence="1">The sequence shown here is derived from an EMBL/GenBank/DDBJ whole genome shotgun (WGS) entry which is preliminary data.</text>
</comment>
<protein>
    <submittedName>
        <fullName evidence="1">Uncharacterized protein</fullName>
    </submittedName>
</protein>
<organism evidence="1 2">
    <name type="scientific">Candidatus Thermofonsia Clade 3 bacterium</name>
    <dbReference type="NCBI Taxonomy" id="2364212"/>
    <lineage>
        <taxon>Bacteria</taxon>
        <taxon>Bacillati</taxon>
        <taxon>Chloroflexota</taxon>
        <taxon>Candidatus Thermofontia</taxon>
        <taxon>Candidatus Thermofonsia Clade 3</taxon>
    </lineage>
</organism>
<evidence type="ECO:0000313" key="2">
    <source>
        <dbReference type="Proteomes" id="UP000230790"/>
    </source>
</evidence>
<dbReference type="AlphaFoldDB" id="A0A2M8QEI2"/>
<name>A0A2M8QEI2_9CHLR</name>
<dbReference type="EMBL" id="PGTN01000021">
    <property type="protein sequence ID" value="PJF48210.1"/>
    <property type="molecule type" value="Genomic_DNA"/>
</dbReference>